<dbReference type="OrthoDB" id="3169239at2"/>
<gene>
    <name evidence="2" type="ORF">I6I10_03025</name>
</gene>
<dbReference type="GO" id="GO:0010181">
    <property type="term" value="F:FMN binding"/>
    <property type="evidence" value="ECO:0007669"/>
    <property type="project" value="InterPro"/>
</dbReference>
<dbReference type="Proteomes" id="UP000596145">
    <property type="component" value="Chromosome"/>
</dbReference>
<dbReference type="SUPFAM" id="SSF51395">
    <property type="entry name" value="FMN-linked oxidoreductases"/>
    <property type="match status" value="1"/>
</dbReference>
<dbReference type="RefSeq" id="WP_084036393.1">
    <property type="nucleotide sequence ID" value="NZ_CP066007.1"/>
</dbReference>
<dbReference type="GO" id="GO:0005829">
    <property type="term" value="C:cytosol"/>
    <property type="evidence" value="ECO:0007669"/>
    <property type="project" value="TreeGrafter"/>
</dbReference>
<dbReference type="InterPro" id="IPR001155">
    <property type="entry name" value="OxRdtase_FMN_N"/>
</dbReference>
<evidence type="ECO:0000259" key="1">
    <source>
        <dbReference type="Pfam" id="PF00724"/>
    </source>
</evidence>
<organism evidence="2 3">
    <name type="scientific">Corynebacterium glucuronolyticum</name>
    <dbReference type="NCBI Taxonomy" id="39791"/>
    <lineage>
        <taxon>Bacteria</taxon>
        <taxon>Bacillati</taxon>
        <taxon>Actinomycetota</taxon>
        <taxon>Actinomycetes</taxon>
        <taxon>Mycobacteriales</taxon>
        <taxon>Corynebacteriaceae</taxon>
        <taxon>Corynebacterium</taxon>
    </lineage>
</organism>
<dbReference type="AlphaFoldDB" id="A0A7T4EGG3"/>
<feature type="domain" description="NADH:flavin oxidoreductase/NADH oxidase N-terminal" evidence="1">
    <location>
        <begin position="4"/>
        <end position="328"/>
    </location>
</feature>
<name>A0A7T4EGG3_9CORY</name>
<protein>
    <submittedName>
        <fullName evidence="2">Alkene reductase</fullName>
    </submittedName>
</protein>
<evidence type="ECO:0000313" key="2">
    <source>
        <dbReference type="EMBL" id="QQB46910.1"/>
    </source>
</evidence>
<dbReference type="Gene3D" id="3.20.20.70">
    <property type="entry name" value="Aldolase class I"/>
    <property type="match status" value="1"/>
</dbReference>
<dbReference type="CDD" id="cd02933">
    <property type="entry name" value="OYE_like_FMN"/>
    <property type="match status" value="1"/>
</dbReference>
<dbReference type="GeneID" id="92761312"/>
<proteinExistence type="predicted"/>
<sequence>MTTLYEPVTFGSTELKNRIVMAPLTRTRADLDGTPNDLLVEHYRQRAGLGLIIAEGTWPTIEGRTWYNQPGIATAAHRDAWQKVTDAVHTAGGKIFLQIMHGGRISHEEITGTGRIVAPSAIAAPNPIRLKEGKAPAPVPHSLTAAEIGQIEDEFVQAAERAIAAGFDGIELHGANGYLINQFFSPAANTRDDAYGTDRSLFATEVTNKVADAIGADKVAIRLSPGQNIQGADETDPEETARTYLTFARNIPRLAFLHVMNPDPADSLVQELRRGQNLVLNTGFGTVTTKQDAEQIVAAGHAEAVSVGRRAMANPDLAYRWENNLPENELNQATVYGSGSEGYTDYPAYQ</sequence>
<reference evidence="2 3" key="1">
    <citation type="submission" date="2020-12" db="EMBL/GenBank/DDBJ databases">
        <title>FDA dAtabase for Regulatory Grade micrObial Sequences (FDA-ARGOS): Supporting development and validation of Infectious Disease Dx tests.</title>
        <authorList>
            <person name="Sproer C."/>
            <person name="Gronow S."/>
            <person name="Severitt S."/>
            <person name="Schroder I."/>
            <person name="Tallon L."/>
            <person name="Sadzewicz L."/>
            <person name="Zhao X."/>
            <person name="Boylan J."/>
            <person name="Ott S."/>
            <person name="Bowen H."/>
            <person name="Vavikolanu K."/>
            <person name="Mehta A."/>
            <person name="Aluvathingal J."/>
            <person name="Nadendla S."/>
            <person name="Lowell S."/>
            <person name="Myers T."/>
            <person name="Yan Y."/>
            <person name="Sichtig H."/>
        </authorList>
    </citation>
    <scope>NUCLEOTIDE SEQUENCE [LARGE SCALE GENOMIC DNA]</scope>
    <source>
        <strain evidence="2 3">FDAARGOS_1053</strain>
    </source>
</reference>
<dbReference type="EMBL" id="CP066007">
    <property type="protein sequence ID" value="QQB46910.1"/>
    <property type="molecule type" value="Genomic_DNA"/>
</dbReference>
<dbReference type="PANTHER" id="PTHR22893">
    <property type="entry name" value="NADH OXIDOREDUCTASE-RELATED"/>
    <property type="match status" value="1"/>
</dbReference>
<accession>A0A7T4EGG3</accession>
<dbReference type="Pfam" id="PF00724">
    <property type="entry name" value="Oxidored_FMN"/>
    <property type="match status" value="1"/>
</dbReference>
<dbReference type="InterPro" id="IPR013785">
    <property type="entry name" value="Aldolase_TIM"/>
</dbReference>
<dbReference type="InterPro" id="IPR045247">
    <property type="entry name" value="Oye-like"/>
</dbReference>
<evidence type="ECO:0000313" key="3">
    <source>
        <dbReference type="Proteomes" id="UP000596145"/>
    </source>
</evidence>
<dbReference type="PANTHER" id="PTHR22893:SF91">
    <property type="entry name" value="NADPH DEHYDROGENASE 2-RELATED"/>
    <property type="match status" value="1"/>
</dbReference>
<dbReference type="GO" id="GO:0016491">
    <property type="term" value="F:oxidoreductase activity"/>
    <property type="evidence" value="ECO:0007669"/>
    <property type="project" value="InterPro"/>
</dbReference>